<dbReference type="GO" id="GO:0005576">
    <property type="term" value="C:extracellular region"/>
    <property type="evidence" value="ECO:0007669"/>
    <property type="project" value="UniProtKB-SubCell"/>
</dbReference>
<evidence type="ECO:0000256" key="6">
    <source>
        <dbReference type="ARBA" id="ARBA00037392"/>
    </source>
</evidence>
<reference evidence="9" key="3">
    <citation type="submission" date="2025-09" db="UniProtKB">
        <authorList>
            <consortium name="Ensembl"/>
        </authorList>
    </citation>
    <scope>IDENTIFICATION</scope>
</reference>
<dbReference type="PANTHER" id="PTHR11318:SF3">
    <property type="entry name" value="GUANYLIN"/>
    <property type="match status" value="1"/>
</dbReference>
<dbReference type="InterPro" id="IPR036382">
    <property type="entry name" value="Guanylin_sf"/>
</dbReference>
<evidence type="ECO:0000256" key="3">
    <source>
        <dbReference type="ARBA" id="ARBA00022525"/>
    </source>
</evidence>
<accession>A0A8C7Q9W7</accession>
<evidence type="ECO:0000256" key="2">
    <source>
        <dbReference type="ARBA" id="ARBA00009883"/>
    </source>
</evidence>
<keyword evidence="3" id="KW-0964">Secreted</keyword>
<name>A0A8C7Q9W7_ONCMY</name>
<keyword evidence="5" id="KW-1015">Disulfide bond</keyword>
<dbReference type="Ensembl" id="ENSOMYT00000038530.2">
    <property type="protein sequence ID" value="ENSOMYP00000035329.2"/>
    <property type="gene ID" value="ENSOMYG00000016417.2"/>
</dbReference>
<organism evidence="9 10">
    <name type="scientific">Oncorhynchus mykiss</name>
    <name type="common">Rainbow trout</name>
    <name type="synonym">Salmo gairdneri</name>
    <dbReference type="NCBI Taxonomy" id="8022"/>
    <lineage>
        <taxon>Eukaryota</taxon>
        <taxon>Metazoa</taxon>
        <taxon>Chordata</taxon>
        <taxon>Craniata</taxon>
        <taxon>Vertebrata</taxon>
        <taxon>Euteleostomi</taxon>
        <taxon>Actinopterygii</taxon>
        <taxon>Neopterygii</taxon>
        <taxon>Teleostei</taxon>
        <taxon>Protacanthopterygii</taxon>
        <taxon>Salmoniformes</taxon>
        <taxon>Salmonidae</taxon>
        <taxon>Salmoninae</taxon>
        <taxon>Oncorhynchus</taxon>
    </lineage>
</organism>
<evidence type="ECO:0000256" key="4">
    <source>
        <dbReference type="ARBA" id="ARBA00022729"/>
    </source>
</evidence>
<proteinExistence type="inferred from homology"/>
<evidence type="ECO:0000313" key="10">
    <source>
        <dbReference type="Proteomes" id="UP000694395"/>
    </source>
</evidence>
<reference evidence="9" key="1">
    <citation type="submission" date="2020-07" db="EMBL/GenBank/DDBJ databases">
        <title>A long reads based de novo assembly of the rainbow trout Arlee double haploid line genome.</title>
        <authorList>
            <person name="Gao G."/>
            <person name="Palti Y."/>
        </authorList>
    </citation>
    <scope>NUCLEOTIDE SEQUENCE [LARGE SCALE GENOMIC DNA]</scope>
</reference>
<keyword evidence="10" id="KW-1185">Reference proteome</keyword>
<dbReference type="GO" id="GO:0030250">
    <property type="term" value="F:guanylate cyclase activator activity"/>
    <property type="evidence" value="ECO:0007669"/>
    <property type="project" value="InterPro"/>
</dbReference>
<comment type="function">
    <text evidence="6">Endogenous activator of intestinal guanylate cyclase. It stimulates this enzyme through the same receptor binding region as the heat-stable enterotoxins.</text>
</comment>
<comment type="similarity">
    <text evidence="2">Belongs to the guanylin family.</text>
</comment>
<dbReference type="Gene3D" id="3.90.1450.10">
    <property type="entry name" value="Guanylin"/>
    <property type="match status" value="1"/>
</dbReference>
<comment type="subcellular location">
    <subcellularLocation>
        <location evidence="1">Secreted</location>
    </subcellularLocation>
</comment>
<keyword evidence="4" id="KW-0732">Signal</keyword>
<protein>
    <recommendedName>
        <fullName evidence="7">Guanylin</fullName>
    </recommendedName>
    <alternativeName>
        <fullName evidence="8">Guanylate cyclase activator 2A</fullName>
    </alternativeName>
</protein>
<dbReference type="InterPro" id="IPR000879">
    <property type="entry name" value="Guanylin"/>
</dbReference>
<evidence type="ECO:0000256" key="8">
    <source>
        <dbReference type="ARBA" id="ARBA00042142"/>
    </source>
</evidence>
<evidence type="ECO:0000313" key="9">
    <source>
        <dbReference type="Ensembl" id="ENSOMYP00000035329.2"/>
    </source>
</evidence>
<dbReference type="AlphaFoldDB" id="A0A8C7Q9W7"/>
<dbReference type="PANTHER" id="PTHR11318">
    <property type="entry name" value="GUANYLIN FAMILY MEMBER"/>
    <property type="match status" value="1"/>
</dbReference>
<evidence type="ECO:0000256" key="1">
    <source>
        <dbReference type="ARBA" id="ARBA00004613"/>
    </source>
</evidence>
<evidence type="ECO:0000256" key="5">
    <source>
        <dbReference type="ARBA" id="ARBA00023157"/>
    </source>
</evidence>
<sequence length="110" mass="11974">RGILLSIVLVSWTLLYPLCLAAAMIHFCVLFSREEGDVLFSLESVRKRCWTVKGALSKTSTVAVCTHLSLPEELMPLCQSKDAGVSFVRLGVADHPHACEICTFATCTGC</sequence>
<dbReference type="Pfam" id="PF02058">
    <property type="entry name" value="Guanylin"/>
    <property type="match status" value="1"/>
</dbReference>
<dbReference type="Proteomes" id="UP000694395">
    <property type="component" value="Chromosome 9"/>
</dbReference>
<reference evidence="9" key="2">
    <citation type="submission" date="2025-08" db="UniProtKB">
        <authorList>
            <consortium name="Ensembl"/>
        </authorList>
    </citation>
    <scope>IDENTIFICATION</scope>
</reference>
<dbReference type="GeneTree" id="ENSGT00990000210317"/>
<dbReference type="SUPFAM" id="SSF89890">
    <property type="entry name" value="Proguanylin"/>
    <property type="match status" value="1"/>
</dbReference>
<evidence type="ECO:0000256" key="7">
    <source>
        <dbReference type="ARBA" id="ARBA00041143"/>
    </source>
</evidence>